<organism evidence="1 2">
    <name type="scientific">Talaromyces stipitatus (strain ATCC 10500 / CBS 375.48 / QM 6759 / NRRL 1006)</name>
    <name type="common">Penicillium stipitatum</name>
    <dbReference type="NCBI Taxonomy" id="441959"/>
    <lineage>
        <taxon>Eukaryota</taxon>
        <taxon>Fungi</taxon>
        <taxon>Dikarya</taxon>
        <taxon>Ascomycota</taxon>
        <taxon>Pezizomycotina</taxon>
        <taxon>Eurotiomycetes</taxon>
        <taxon>Eurotiomycetidae</taxon>
        <taxon>Eurotiales</taxon>
        <taxon>Trichocomaceae</taxon>
        <taxon>Talaromyces</taxon>
        <taxon>Talaromyces sect. Talaromyces</taxon>
    </lineage>
</organism>
<dbReference type="RefSeq" id="XP_002483264.1">
    <property type="nucleotide sequence ID" value="XM_002483219.1"/>
</dbReference>
<dbReference type="AlphaFoldDB" id="B8MHP9"/>
<dbReference type="VEuPathDB" id="FungiDB:TSTA_011400"/>
<dbReference type="Proteomes" id="UP000001745">
    <property type="component" value="Unassembled WGS sequence"/>
</dbReference>
<proteinExistence type="predicted"/>
<dbReference type="STRING" id="441959.B8MHP9"/>
<dbReference type="OMA" id="THISQCH"/>
<evidence type="ECO:0000313" key="1">
    <source>
        <dbReference type="EMBL" id="EED16030.1"/>
    </source>
</evidence>
<dbReference type="GeneID" id="8109987"/>
<dbReference type="HOGENOM" id="CLU_594457_0_0_1"/>
<reference evidence="2" key="1">
    <citation type="journal article" date="2015" name="Genome Announc.">
        <title>Genome sequence of the AIDS-associated pathogen Penicillium marneffei (ATCC18224) and its near taxonomic relative Talaromyces stipitatus (ATCC10500).</title>
        <authorList>
            <person name="Nierman W.C."/>
            <person name="Fedorova-Abrams N.D."/>
            <person name="Andrianopoulos A."/>
        </authorList>
    </citation>
    <scope>NUCLEOTIDE SEQUENCE [LARGE SCALE GENOMIC DNA]</scope>
    <source>
        <strain evidence="2">ATCC 10500 / CBS 375.48 / QM 6759 / NRRL 1006</strain>
    </source>
</reference>
<keyword evidence="2" id="KW-1185">Reference proteome</keyword>
<protein>
    <recommendedName>
        <fullName evidence="3">C6 finger domain protein</fullName>
    </recommendedName>
</protein>
<sequence length="390" mass="44133">MRRRVMREIGFSRRKKVNTKPDKEKRTHSSDMAEWISQTDQLNTYLPPSLEMGLGYPTLLDANARRILSHMFSDFITSYLRIYRDKWFPSTIGNSSVFDQMLSTYAKHLLNWQQATTRDNINNDLNEIILSGHTKTLVYVRLNLGSTGDELEKVAAAIVSLACYAHLCLDMESWKMHMAAITRIFEIRRDWNPRLIGLVEWVDSIGSYDLDTPPILETTDPVAHEVVESYLLPPDGNQIITYLNNSLVSPGLIDAFTALHSLNTQLILLHSALGKSLWQTITPIEIDRLVDPVVRKFLSPSARLDLPLSIGACLRSGALLYLAEFRRRSGISPVVVDGLELLKDDVSAIDRSLWIWLLTIGAIAERSDGFFHQWLATEIAGFGIRSLSAY</sequence>
<dbReference type="EMBL" id="EQ962656">
    <property type="protein sequence ID" value="EED16030.1"/>
    <property type="molecule type" value="Genomic_DNA"/>
</dbReference>
<evidence type="ECO:0008006" key="3">
    <source>
        <dbReference type="Google" id="ProtNLM"/>
    </source>
</evidence>
<accession>B8MHP9</accession>
<dbReference type="PhylomeDB" id="B8MHP9"/>
<name>B8MHP9_TALSN</name>
<evidence type="ECO:0000313" key="2">
    <source>
        <dbReference type="Proteomes" id="UP000001745"/>
    </source>
</evidence>
<gene>
    <name evidence="1" type="ORF">TSTA_011400</name>
</gene>
<dbReference type="eggNOG" id="ENOG502RA69">
    <property type="taxonomic scope" value="Eukaryota"/>
</dbReference>
<dbReference type="InParanoid" id="B8MHP9"/>
<dbReference type="OrthoDB" id="3469225at2759"/>